<dbReference type="GO" id="GO:0004016">
    <property type="term" value="F:adenylate cyclase activity"/>
    <property type="evidence" value="ECO:0007669"/>
    <property type="project" value="UniProtKB-ARBA"/>
</dbReference>
<dbReference type="Proteomes" id="UP000644699">
    <property type="component" value="Unassembled WGS sequence"/>
</dbReference>
<gene>
    <name evidence="2" type="primary">cyaG2</name>
    <name evidence="2" type="ORF">GCM10011390_15750</name>
</gene>
<dbReference type="PANTHER" id="PTHR43081:SF11">
    <property type="entry name" value="BLR2264 PROTEIN"/>
    <property type="match status" value="1"/>
</dbReference>
<dbReference type="CDD" id="cd07302">
    <property type="entry name" value="CHD"/>
    <property type="match status" value="1"/>
</dbReference>
<dbReference type="Gene3D" id="3.30.70.1230">
    <property type="entry name" value="Nucleotide cyclase"/>
    <property type="match status" value="1"/>
</dbReference>
<reference evidence="2" key="1">
    <citation type="journal article" date="2014" name="Int. J. Syst. Evol. Microbiol.">
        <title>Complete genome sequence of Corynebacterium casei LMG S-19264T (=DSM 44701T), isolated from a smear-ripened cheese.</title>
        <authorList>
            <consortium name="US DOE Joint Genome Institute (JGI-PGF)"/>
            <person name="Walter F."/>
            <person name="Albersmeier A."/>
            <person name="Kalinowski J."/>
            <person name="Ruckert C."/>
        </authorList>
    </citation>
    <scope>NUCLEOTIDE SEQUENCE</scope>
    <source>
        <strain evidence="2">CGMCC 1.15367</strain>
    </source>
</reference>
<dbReference type="PROSITE" id="PS50125">
    <property type="entry name" value="GUANYLATE_CYCLASE_2"/>
    <property type="match status" value="1"/>
</dbReference>
<dbReference type="AlphaFoldDB" id="A0A916ZH02"/>
<name>A0A916ZH02_9HYPH</name>
<dbReference type="SUPFAM" id="SSF55073">
    <property type="entry name" value="Nucleotide cyclase"/>
    <property type="match status" value="1"/>
</dbReference>
<dbReference type="PANTHER" id="PTHR43081">
    <property type="entry name" value="ADENYLATE CYCLASE, TERMINAL-DIFFERENTIATION SPECIFIC-RELATED"/>
    <property type="match status" value="1"/>
</dbReference>
<feature type="domain" description="Guanylate cyclase" evidence="1">
    <location>
        <begin position="231"/>
        <end position="361"/>
    </location>
</feature>
<keyword evidence="3" id="KW-1185">Reference proteome</keyword>
<accession>A0A916ZH02</accession>
<dbReference type="SMART" id="SM00044">
    <property type="entry name" value="CYCc"/>
    <property type="match status" value="1"/>
</dbReference>
<sequence>MQLLPSTSERPAASVTGGAWPHRRSAILDWLMLETSGERFIDNILVQLCERLREAGVPIGRATLNFRIQHPQWFGASMRWRVGLVEAEIETYEHGTMDNVSYLTSPIKAVLAGAGEIRRRLDRPATGSDYDYPLYDELRDQGMTDYVAWPIEHTLGRRHVVTFAADRPGGFDEGDIGLLRDLLPALALVSEIRLKNRLARTLLETYVGPHASAEILAGAITRGSGATVGAAILICDLRDFTTISELWPRDDVIELLNGYFDAMSEPIERHGGEILKFVGDGLLAIFPLDRPNACLDLLHAVAEAQAAMALLNEDHVRRGRKPLGYGIGIHVGDVMYGNIGSRRRLDFTVIGPAVNTAARLEALTKEVGRPVLVSKAFAEMAGCQKVLESLGAFPLKGIGGPIEVFAFSGDRCRAKVEEPGEALAEAALPA</sequence>
<dbReference type="InterPro" id="IPR029787">
    <property type="entry name" value="Nucleotide_cyclase"/>
</dbReference>
<evidence type="ECO:0000259" key="1">
    <source>
        <dbReference type="PROSITE" id="PS50125"/>
    </source>
</evidence>
<proteinExistence type="predicted"/>
<organism evidence="2 3">
    <name type="scientific">Aureimonas endophytica</name>
    <dbReference type="NCBI Taxonomy" id="2027858"/>
    <lineage>
        <taxon>Bacteria</taxon>
        <taxon>Pseudomonadati</taxon>
        <taxon>Pseudomonadota</taxon>
        <taxon>Alphaproteobacteria</taxon>
        <taxon>Hyphomicrobiales</taxon>
        <taxon>Aurantimonadaceae</taxon>
        <taxon>Aureimonas</taxon>
    </lineage>
</organism>
<dbReference type="RefSeq" id="WP_188907675.1">
    <property type="nucleotide sequence ID" value="NZ_BMIQ01000002.1"/>
</dbReference>
<protein>
    <submittedName>
        <fullName evidence="2">Adenylate cyclase</fullName>
    </submittedName>
</protein>
<dbReference type="InterPro" id="IPR001054">
    <property type="entry name" value="A/G_cyclase"/>
</dbReference>
<reference evidence="2" key="2">
    <citation type="submission" date="2020-09" db="EMBL/GenBank/DDBJ databases">
        <authorList>
            <person name="Sun Q."/>
            <person name="Zhou Y."/>
        </authorList>
    </citation>
    <scope>NUCLEOTIDE SEQUENCE</scope>
    <source>
        <strain evidence="2">CGMCC 1.15367</strain>
    </source>
</reference>
<dbReference type="EMBL" id="BMIQ01000002">
    <property type="protein sequence ID" value="GGD97838.1"/>
    <property type="molecule type" value="Genomic_DNA"/>
</dbReference>
<comment type="caution">
    <text evidence="2">The sequence shown here is derived from an EMBL/GenBank/DDBJ whole genome shotgun (WGS) entry which is preliminary data.</text>
</comment>
<dbReference type="Pfam" id="PF00211">
    <property type="entry name" value="Guanylate_cyc"/>
    <property type="match status" value="1"/>
</dbReference>
<dbReference type="GO" id="GO:0035556">
    <property type="term" value="P:intracellular signal transduction"/>
    <property type="evidence" value="ECO:0007669"/>
    <property type="project" value="InterPro"/>
</dbReference>
<evidence type="ECO:0000313" key="3">
    <source>
        <dbReference type="Proteomes" id="UP000644699"/>
    </source>
</evidence>
<evidence type="ECO:0000313" key="2">
    <source>
        <dbReference type="EMBL" id="GGD97838.1"/>
    </source>
</evidence>
<dbReference type="GO" id="GO:0006171">
    <property type="term" value="P:cAMP biosynthetic process"/>
    <property type="evidence" value="ECO:0007669"/>
    <property type="project" value="TreeGrafter"/>
</dbReference>
<dbReference type="InterPro" id="IPR050697">
    <property type="entry name" value="Adenylyl/Guanylyl_Cyclase_3/4"/>
</dbReference>